<reference evidence="2" key="1">
    <citation type="submission" date="2023-12" db="EMBL/GenBank/DDBJ databases">
        <title>Fervidustalea candida gen. nov., sp. nov., a novel member of the family Paenibacillaceae isolated from a geothermal area.</title>
        <authorList>
            <person name="Li W.-J."/>
            <person name="Jiao J.-Y."/>
            <person name="Chen Y."/>
        </authorList>
    </citation>
    <scope>NUCLEOTIDE SEQUENCE</scope>
    <source>
        <strain evidence="2">SYSU GA230002</strain>
    </source>
</reference>
<comment type="caution">
    <text evidence="2">The sequence shown here is derived from an EMBL/GenBank/DDBJ whole genome shotgun (WGS) entry which is preliminary data.</text>
</comment>
<feature type="domain" description="DUF6531" evidence="1">
    <location>
        <begin position="317"/>
        <end position="386"/>
    </location>
</feature>
<dbReference type="PANTHER" id="PTHR32305">
    <property type="match status" value="1"/>
</dbReference>
<organism evidence="2 3">
    <name type="scientific">Ferviditalea candida</name>
    <dbReference type="NCBI Taxonomy" id="3108399"/>
    <lineage>
        <taxon>Bacteria</taxon>
        <taxon>Bacillati</taxon>
        <taxon>Bacillota</taxon>
        <taxon>Bacilli</taxon>
        <taxon>Bacillales</taxon>
        <taxon>Paenibacillaceae</taxon>
        <taxon>Ferviditalea</taxon>
    </lineage>
</organism>
<feature type="non-terminal residue" evidence="2">
    <location>
        <position position="1347"/>
    </location>
</feature>
<evidence type="ECO:0000313" key="2">
    <source>
        <dbReference type="EMBL" id="MEB3104052.1"/>
    </source>
</evidence>
<proteinExistence type="predicted"/>
<dbReference type="InterPro" id="IPR045351">
    <property type="entry name" value="DUF6531"/>
</dbReference>
<accession>A0ABU5ZNF6</accession>
<dbReference type="EMBL" id="JAYJLD010000073">
    <property type="protein sequence ID" value="MEB3104052.1"/>
    <property type="molecule type" value="Genomic_DNA"/>
</dbReference>
<name>A0ABU5ZNF6_9BACL</name>
<dbReference type="PANTHER" id="PTHR32305:SF15">
    <property type="entry name" value="PROTEIN RHSA-RELATED"/>
    <property type="match status" value="1"/>
</dbReference>
<keyword evidence="3" id="KW-1185">Reference proteome</keyword>
<dbReference type="InterPro" id="IPR050708">
    <property type="entry name" value="T6SS_VgrG/RHS"/>
</dbReference>
<dbReference type="Pfam" id="PF20148">
    <property type="entry name" value="DUF6531"/>
    <property type="match status" value="1"/>
</dbReference>
<dbReference type="NCBIfam" id="TIGR01643">
    <property type="entry name" value="YD_repeat_2x"/>
    <property type="match status" value="6"/>
</dbReference>
<dbReference type="InterPro" id="IPR006530">
    <property type="entry name" value="YD"/>
</dbReference>
<dbReference type="Pfam" id="PF05593">
    <property type="entry name" value="RHS_repeat"/>
    <property type="match status" value="3"/>
</dbReference>
<dbReference type="RefSeq" id="WP_371756179.1">
    <property type="nucleotide sequence ID" value="NZ_JAYJLD010000073.1"/>
</dbReference>
<dbReference type="InterPro" id="IPR031325">
    <property type="entry name" value="RHS_repeat"/>
</dbReference>
<evidence type="ECO:0000313" key="3">
    <source>
        <dbReference type="Proteomes" id="UP001310386"/>
    </source>
</evidence>
<evidence type="ECO:0000259" key="1">
    <source>
        <dbReference type="Pfam" id="PF20148"/>
    </source>
</evidence>
<protein>
    <submittedName>
        <fullName evidence="2">DUF6531 domain-containing protein</fullName>
    </submittedName>
</protein>
<gene>
    <name evidence="2" type="ORF">VF724_20785</name>
</gene>
<sequence>MELIPSELWLKAGSLLPGLAERGVRAEAASLQGPSWVEPVNETESPKYYTFDDVKVLSPRPKVGEEKVGGPGANIKALETEPAFSPKEGAAPFVIKWEDTLSDWVASQEGEPLNAPSGYTVTLKLKEIRTGEIYTLLSGSVDHYGTNNFNLTYEVVSEKEIPDGFYYWILEAEAPTVSFLIPSEDPETPPSTVTRTAPAYGGEYTRVILDRVAPEIVGVHPLGDGKLAVEAKDGVSGLQHFEASGSSVSERELSSFPQHAAYAAKPGDGETLQVAVKDMAGNETTDTLPLRPFVTDLGDQAYIPQAAGTVAGQQAKINLTGGNGIQHFKGFKQITPGFDLDFSPTYNHQNRVKGAFGYGWSFTLDSRIKKWSEDDLTWSGFDGTVYWFHKENGEYVTYAGGQKQYYPQLTYYPDAANPNDSSYVMEWPDQLRYRFTDDGRFWMIQDRYQNETFFSWIKWPTYHGIDYRIETITDSAGRKVQFQYTPDTGNVYSTIIKEIDGAGNQTGTYKKFFFMYNQAGEFVGYREPSQKIIRFTYDALHRIDKIIDNGNNHREKAGEEPDSKVTDWQYDGQNRVTSIQAVRKQDQVKEFVDVAYGEQQAEVTTAGGSAVLKWNEAGRLTERIEQVDATDGEQRVQTQTAKWTYTYSRNQLIGQTDPLERTTKTRYDAKGNRTGELRPSGLVLEYAYDQDGDLLSEKGTGGVDVSYSYVKNGRKIVSRTKTVTIADPYGIQPPRTVTTREGFLPNGQIDKRTDGEGNVFQYQYDHNFFPTDTGREVTYTYDENGNVLTETRHPGTPDEAVYTYAYNPVGLIQHAESPTGRIDDYVEYDNFGRLKKLVQTDKKDSSKRIVRAYEYNDGDSVIYTSDGLTKSNYTYDGAGRILSKVTVPMEAGTEGKLEKAYEYNTQGLLSKETDERGNVKEIFYNIAGEPVEISELGGAKITLQAYDDAGRLKSVTHPDGSLTEYEYDAWDRVTKKTETVKTNVPAGFPVQLGELADRMLVTEYRYNSIGQLLEEKGPGGNWTRYAYDGNGSIASETVGGKAPVWGGYTLASNKPDTLYPGDEVLSVRTYQYDRLGRIVEETDGNGYTTRYAYTGGVKKVSVPAFDAAGNLTVYTRQTHTDPDGRIIETVDPSEDRTVYEYDAFGNRTRTVNPGGQEIVYQTDAYGRNHQRTEQIDATGKTQTHLFDVDAWGHMREHRVQLNASEWAVTTTRYNAVGDLLRREEPSGLIEEYVYDAQGRVTSETITNPKPDGSAEIRLRGYVYDVNGNEIMRRLPDGSKEYDLYDTAGNKLVAVDAVGTPVKYTPDAQGNITDITLYGKKSAALIPQNVESESHNVLNAAGNLVLNR</sequence>
<dbReference type="Proteomes" id="UP001310386">
    <property type="component" value="Unassembled WGS sequence"/>
</dbReference>
<dbReference type="Gene3D" id="2.180.10.10">
    <property type="entry name" value="RHS repeat-associated core"/>
    <property type="match status" value="5"/>
</dbReference>